<evidence type="ECO:0000313" key="3">
    <source>
        <dbReference type="Proteomes" id="UP000230002"/>
    </source>
</evidence>
<gene>
    <name evidence="2" type="ORF">GSI_03390</name>
</gene>
<feature type="compositionally biased region" description="Polar residues" evidence="1">
    <location>
        <begin position="232"/>
        <end position="243"/>
    </location>
</feature>
<dbReference type="OrthoDB" id="3147752at2759"/>
<feature type="region of interest" description="Disordered" evidence="1">
    <location>
        <begin position="227"/>
        <end position="250"/>
    </location>
</feature>
<dbReference type="EMBL" id="AYKW01000005">
    <property type="protein sequence ID" value="PIL34611.1"/>
    <property type="molecule type" value="Genomic_DNA"/>
</dbReference>
<keyword evidence="3" id="KW-1185">Reference proteome</keyword>
<proteinExistence type="predicted"/>
<organism evidence="2 3">
    <name type="scientific">Ganoderma sinense ZZ0214-1</name>
    <dbReference type="NCBI Taxonomy" id="1077348"/>
    <lineage>
        <taxon>Eukaryota</taxon>
        <taxon>Fungi</taxon>
        <taxon>Dikarya</taxon>
        <taxon>Basidiomycota</taxon>
        <taxon>Agaricomycotina</taxon>
        <taxon>Agaricomycetes</taxon>
        <taxon>Polyporales</taxon>
        <taxon>Polyporaceae</taxon>
        <taxon>Ganoderma</taxon>
    </lineage>
</organism>
<accession>A0A2G8SLH7</accession>
<dbReference type="AlphaFoldDB" id="A0A2G8SLH7"/>
<dbReference type="Proteomes" id="UP000230002">
    <property type="component" value="Unassembled WGS sequence"/>
</dbReference>
<feature type="region of interest" description="Disordered" evidence="1">
    <location>
        <begin position="1"/>
        <end position="166"/>
    </location>
</feature>
<evidence type="ECO:0000313" key="2">
    <source>
        <dbReference type="EMBL" id="PIL34611.1"/>
    </source>
</evidence>
<feature type="compositionally biased region" description="Basic and acidic residues" evidence="1">
    <location>
        <begin position="157"/>
        <end position="166"/>
    </location>
</feature>
<name>A0A2G8SLH7_9APHY</name>
<evidence type="ECO:0000256" key="1">
    <source>
        <dbReference type="SAM" id="MobiDB-lite"/>
    </source>
</evidence>
<comment type="caution">
    <text evidence="2">The sequence shown here is derived from an EMBL/GenBank/DDBJ whole genome shotgun (WGS) entry which is preliminary data.</text>
</comment>
<sequence>MQAPKKGRKGTVLDASRRARPSEAAVTNQSHAGSRTAFKQWELQVEGHASGVGRRTEHVGAGVTQVPRELNQTQVDQAAFNVESGQHPRLPPSPPRDPSYASRDSGDSEEGRERRDLEEEGGGGRDLEEEDRGGRDLGEEFGRGGSALEEEGGGAETWKKRAEEGEIWRKKAEEAEIWGKNLTEEANIWRKNLAEEAETWKKRVAEAEGRAHSAEARLAEANGRLDAERATSNHQAQQATRQLSEAEDRTNRLQAALAESEQELRRTRNKLRETTALLDTRSGELRDAHAYLTGLDSVADTEVLHLVKGINSRILQTAASITDEFQPRCGEQKDIRVLQEAAARVRDLLGDDLLHELSSINDRSDDSLMQTLLQAVMVSFTRRLCATWDFRGSGPQQVLENLYSFIRQKERQSVAGRWRALSRTYARMSFNDGTDPEGGNSRALAGYITDILLICGITGEPQDLRMEVGSRYADALRGVVHVSFQFQRITGEDIVSRDLLIVYTEPGEPFDPSRMVEQWADPRETHPRADPHPVLCTTQLGLVREERKAAGGEEVITTVVLLKPKVALTSLLEELSNEQGRAAYKT</sequence>
<protein>
    <submittedName>
        <fullName evidence="2">Uncharacterized protein</fullName>
    </submittedName>
</protein>
<reference evidence="2 3" key="1">
    <citation type="journal article" date="2015" name="Sci. Rep.">
        <title>Chromosome-level genome map provides insights into diverse defense mechanisms in the medicinal fungus Ganoderma sinense.</title>
        <authorList>
            <person name="Zhu Y."/>
            <person name="Xu J."/>
            <person name="Sun C."/>
            <person name="Zhou S."/>
            <person name="Xu H."/>
            <person name="Nelson D.R."/>
            <person name="Qian J."/>
            <person name="Song J."/>
            <person name="Luo H."/>
            <person name="Xiang L."/>
            <person name="Li Y."/>
            <person name="Xu Z."/>
            <person name="Ji A."/>
            <person name="Wang L."/>
            <person name="Lu S."/>
            <person name="Hayward A."/>
            <person name="Sun W."/>
            <person name="Li X."/>
            <person name="Schwartz D.C."/>
            <person name="Wang Y."/>
            <person name="Chen S."/>
        </authorList>
    </citation>
    <scope>NUCLEOTIDE SEQUENCE [LARGE SCALE GENOMIC DNA]</scope>
    <source>
        <strain evidence="2 3">ZZ0214-1</strain>
    </source>
</reference>
<feature type="compositionally biased region" description="Basic and acidic residues" evidence="1">
    <location>
        <begin position="104"/>
        <end position="142"/>
    </location>
</feature>
<dbReference type="STRING" id="1077348.A0A2G8SLH7"/>